<accession>A0A2R6NVD8</accession>
<evidence type="ECO:0000256" key="1">
    <source>
        <dbReference type="SAM" id="Phobius"/>
    </source>
</evidence>
<proteinExistence type="predicted"/>
<feature type="transmembrane region" description="Helical" evidence="1">
    <location>
        <begin position="379"/>
        <end position="400"/>
    </location>
</feature>
<dbReference type="EMBL" id="MLYV02000812">
    <property type="protein sequence ID" value="PSR77131.1"/>
    <property type="molecule type" value="Genomic_DNA"/>
</dbReference>
<dbReference type="Proteomes" id="UP000186601">
    <property type="component" value="Unassembled WGS sequence"/>
</dbReference>
<keyword evidence="1" id="KW-0812">Transmembrane</keyword>
<protein>
    <submittedName>
        <fullName evidence="2">Uncharacterized protein</fullName>
    </submittedName>
</protein>
<keyword evidence="1" id="KW-0472">Membrane</keyword>
<evidence type="ECO:0000313" key="2">
    <source>
        <dbReference type="EMBL" id="PSR77131.1"/>
    </source>
</evidence>
<gene>
    <name evidence="2" type="ORF">PHLCEN_2v8039</name>
</gene>
<name>A0A2R6NVD8_9APHY</name>
<keyword evidence="1" id="KW-1133">Transmembrane helix</keyword>
<keyword evidence="3" id="KW-1185">Reference proteome</keyword>
<dbReference type="AlphaFoldDB" id="A0A2R6NVD8"/>
<dbReference type="PANTHER" id="PTHR35043">
    <property type="entry name" value="TRANSCRIPTION FACTOR DOMAIN-CONTAINING PROTEIN"/>
    <property type="match status" value="1"/>
</dbReference>
<reference evidence="2 3" key="1">
    <citation type="submission" date="2018-02" db="EMBL/GenBank/DDBJ databases">
        <title>Genome sequence of the basidiomycete white-rot fungus Phlebia centrifuga.</title>
        <authorList>
            <person name="Granchi Z."/>
            <person name="Peng M."/>
            <person name="de Vries R.P."/>
            <person name="Hilden K."/>
            <person name="Makela M.R."/>
            <person name="Grigoriev I."/>
            <person name="Riley R."/>
        </authorList>
    </citation>
    <scope>NUCLEOTIDE SEQUENCE [LARGE SCALE GENOMIC DNA]</scope>
    <source>
        <strain evidence="2 3">FBCC195</strain>
    </source>
</reference>
<organism evidence="2 3">
    <name type="scientific">Hermanssonia centrifuga</name>
    <dbReference type="NCBI Taxonomy" id="98765"/>
    <lineage>
        <taxon>Eukaryota</taxon>
        <taxon>Fungi</taxon>
        <taxon>Dikarya</taxon>
        <taxon>Basidiomycota</taxon>
        <taxon>Agaricomycotina</taxon>
        <taxon>Agaricomycetes</taxon>
        <taxon>Polyporales</taxon>
        <taxon>Meruliaceae</taxon>
        <taxon>Hermanssonia</taxon>
    </lineage>
</organism>
<dbReference type="STRING" id="98765.A0A2R6NVD8"/>
<dbReference type="PANTHER" id="PTHR35043:SF7">
    <property type="entry name" value="TRANSCRIPTION FACTOR DOMAIN-CONTAINING PROTEIN"/>
    <property type="match status" value="1"/>
</dbReference>
<evidence type="ECO:0000313" key="3">
    <source>
        <dbReference type="Proteomes" id="UP000186601"/>
    </source>
</evidence>
<feature type="transmembrane region" description="Helical" evidence="1">
    <location>
        <begin position="439"/>
        <end position="464"/>
    </location>
</feature>
<feature type="transmembrane region" description="Helical" evidence="1">
    <location>
        <begin position="412"/>
        <end position="433"/>
    </location>
</feature>
<comment type="caution">
    <text evidence="2">The sequence shown here is derived from an EMBL/GenBank/DDBJ whole genome shotgun (WGS) entry which is preliminary data.</text>
</comment>
<sequence length="491" mass="54731">MLGLLAPEILLIAAHNQRCVAVELMNKVNEHFGITPRTPWYRRVPSQVWSRLRAHLWRSAKLKASDSASSLQELQLPLDSEKSTSTPTSTRVRWTIVHGFYAAMGGFVFDASAKPSFLPNAYTRAILTPDGLSILLEHEPDLIPDLSEAEIMDKSKADGLAKSLALLQALWFCINCISRLAQRLPLSLLEVTTVAHAFCTFFTYLLWWHKPLNIREPTLISGDRAREACAYMWMASPLKRYRFGGLSHTATGSELAMVWGPHVDQITASLISPSQTIGDVLPRNIEDMSLRIWGSLSPSIFDVQEVLRSTSGAWYSRKWDFETNCEDLSLTSEDIERWTLASKAFIRYGPPPRGRKRTFGSLVTAEAQLHGEWGIDSDAGLLFIAALLTATYGVPHVAAWNTPFATHLEQTLWRCAALVVTTAGTLCSLLSLIDYVPWVGSWLPILGILSLPVAYTVSSAYLLVESFKQLAHLPPAAYQLPSWSNYFPHFS</sequence>
<dbReference type="OrthoDB" id="2733714at2759"/>